<dbReference type="AlphaFoldDB" id="A0A2L0HAE4"/>
<feature type="domain" description="HTH gntR-type" evidence="4">
    <location>
        <begin position="14"/>
        <end position="81"/>
    </location>
</feature>
<dbReference type="Pfam" id="PF07729">
    <property type="entry name" value="FCD"/>
    <property type="match status" value="1"/>
</dbReference>
<dbReference type="Pfam" id="PF00392">
    <property type="entry name" value="GntR"/>
    <property type="match status" value="1"/>
</dbReference>
<sequence length="266" mass="30400">MADLAPASDKAEKVTGSARVYAQLRDEILRLELAPGSPIDENSLSERFDLSRSPVREALVRLSSEGFVNILPNRSTIVAPIDFRDVPKYLDALDLLQRATTRLAAQFRTNAELRTIEKLQSEFEKGFNKSLKTRDPIYNIDANFNFHMAIAEAGKNAYFQMFYKRLLDEGRRMLHFHFEFQALSEHMSFEEVAVHHVQMIEAIRAKDLEYADAVAHEHAMQFKGRFLEYYDQSVTAKMKFAPTASTIRQTAVGGTAPDPRRAVRRR</sequence>
<evidence type="ECO:0000256" key="1">
    <source>
        <dbReference type="ARBA" id="ARBA00023015"/>
    </source>
</evidence>
<accession>A0A2L0HAE4</accession>
<dbReference type="Proteomes" id="UP000239340">
    <property type="component" value="Plasmid pSfreNXT3a"/>
</dbReference>
<dbReference type="InterPro" id="IPR008920">
    <property type="entry name" value="TF_FadR/GntR_C"/>
</dbReference>
<dbReference type="SUPFAM" id="SSF48008">
    <property type="entry name" value="GntR ligand-binding domain-like"/>
    <property type="match status" value="1"/>
</dbReference>
<geneLocation type="plasmid" evidence="6">
    <name>psfrenxt3a</name>
</geneLocation>
<dbReference type="SMART" id="SM00895">
    <property type="entry name" value="FCD"/>
    <property type="match status" value="1"/>
</dbReference>
<dbReference type="EMBL" id="CP024308">
    <property type="protein sequence ID" value="AUX78471.1"/>
    <property type="molecule type" value="Genomic_DNA"/>
</dbReference>
<keyword evidence="3" id="KW-0804">Transcription</keyword>
<gene>
    <name evidence="5" type="ORF">NXT3_PA00179</name>
</gene>
<dbReference type="PANTHER" id="PTHR43537:SF5">
    <property type="entry name" value="UXU OPERON TRANSCRIPTIONAL REGULATOR"/>
    <property type="match status" value="1"/>
</dbReference>
<keyword evidence="1" id="KW-0805">Transcription regulation</keyword>
<keyword evidence="2" id="KW-0238">DNA-binding</keyword>
<evidence type="ECO:0000313" key="6">
    <source>
        <dbReference type="Proteomes" id="UP000239340"/>
    </source>
</evidence>
<dbReference type="Gene3D" id="1.10.10.10">
    <property type="entry name" value="Winged helix-like DNA-binding domain superfamily/Winged helix DNA-binding domain"/>
    <property type="match status" value="1"/>
</dbReference>
<evidence type="ECO:0000313" key="5">
    <source>
        <dbReference type="EMBL" id="AUX78471.1"/>
    </source>
</evidence>
<dbReference type="PANTHER" id="PTHR43537">
    <property type="entry name" value="TRANSCRIPTIONAL REGULATOR, GNTR FAMILY"/>
    <property type="match status" value="1"/>
</dbReference>
<reference evidence="5 6" key="1">
    <citation type="submission" date="2017-10" db="EMBL/GenBank/DDBJ databases">
        <title>Analysis of the genome sequences of Rhizobium populations associated to common bean (phaseolus vulgaris).</title>
        <authorList>
            <person name="Bustos P."/>
            <person name="Santamaria R.I."/>
            <person name="Miranda-Sanchez F."/>
            <person name="Perez-Carrascal O."/>
            <person name="Juarez S."/>
            <person name="Lozano L."/>
            <person name="Martinez-Flores I."/>
            <person name="Vinuesa P."/>
            <person name="Martinez-Romero E."/>
            <person name="Cevallos M.A."/>
            <person name="Romero D."/>
            <person name="Davila G."/>
            <person name="Gonzalez V."/>
        </authorList>
    </citation>
    <scope>NUCLEOTIDE SEQUENCE [LARGE SCALE GENOMIC DNA]</scope>
    <source>
        <strain evidence="5 6">NXT3</strain>
        <plasmid evidence="6">Plasmid psfrenxt3a</plasmid>
    </source>
</reference>
<dbReference type="RefSeq" id="WP_234828157.1">
    <property type="nucleotide sequence ID" value="NZ_CP024308.1"/>
</dbReference>
<dbReference type="PRINTS" id="PR00035">
    <property type="entry name" value="HTHGNTR"/>
</dbReference>
<proteinExistence type="predicted"/>
<dbReference type="InterPro" id="IPR011711">
    <property type="entry name" value="GntR_C"/>
</dbReference>
<evidence type="ECO:0000256" key="2">
    <source>
        <dbReference type="ARBA" id="ARBA00023125"/>
    </source>
</evidence>
<dbReference type="GO" id="GO:0003677">
    <property type="term" value="F:DNA binding"/>
    <property type="evidence" value="ECO:0007669"/>
    <property type="project" value="UniProtKB-KW"/>
</dbReference>
<dbReference type="GO" id="GO:0003700">
    <property type="term" value="F:DNA-binding transcription factor activity"/>
    <property type="evidence" value="ECO:0007669"/>
    <property type="project" value="InterPro"/>
</dbReference>
<evidence type="ECO:0000259" key="4">
    <source>
        <dbReference type="PROSITE" id="PS50949"/>
    </source>
</evidence>
<dbReference type="CDD" id="cd07377">
    <property type="entry name" value="WHTH_GntR"/>
    <property type="match status" value="1"/>
</dbReference>
<dbReference type="InterPro" id="IPR036390">
    <property type="entry name" value="WH_DNA-bd_sf"/>
</dbReference>
<dbReference type="PROSITE" id="PS50949">
    <property type="entry name" value="HTH_GNTR"/>
    <property type="match status" value="1"/>
</dbReference>
<dbReference type="InterPro" id="IPR036388">
    <property type="entry name" value="WH-like_DNA-bd_sf"/>
</dbReference>
<evidence type="ECO:0000256" key="3">
    <source>
        <dbReference type="ARBA" id="ARBA00023163"/>
    </source>
</evidence>
<dbReference type="Gene3D" id="1.20.120.530">
    <property type="entry name" value="GntR ligand-binding domain-like"/>
    <property type="match status" value="1"/>
</dbReference>
<keyword evidence="5" id="KW-0614">Plasmid</keyword>
<dbReference type="SUPFAM" id="SSF46785">
    <property type="entry name" value="Winged helix' DNA-binding domain"/>
    <property type="match status" value="1"/>
</dbReference>
<protein>
    <submittedName>
        <fullName evidence="5">GntR family transcriptional regulator protein</fullName>
    </submittedName>
</protein>
<dbReference type="SMART" id="SM00345">
    <property type="entry name" value="HTH_GNTR"/>
    <property type="match status" value="1"/>
</dbReference>
<name>A0A2L0HAE4_RHIFR</name>
<organism evidence="5 6">
    <name type="scientific">Rhizobium fredii</name>
    <name type="common">Sinorhizobium fredii</name>
    <dbReference type="NCBI Taxonomy" id="380"/>
    <lineage>
        <taxon>Bacteria</taxon>
        <taxon>Pseudomonadati</taxon>
        <taxon>Pseudomonadota</taxon>
        <taxon>Alphaproteobacteria</taxon>
        <taxon>Hyphomicrobiales</taxon>
        <taxon>Rhizobiaceae</taxon>
        <taxon>Sinorhizobium/Ensifer group</taxon>
        <taxon>Sinorhizobium</taxon>
    </lineage>
</organism>
<dbReference type="InterPro" id="IPR000524">
    <property type="entry name" value="Tscrpt_reg_HTH_GntR"/>
</dbReference>